<accession>A0A917BQS6</accession>
<dbReference type="EMBL" id="BMKQ01000001">
    <property type="protein sequence ID" value="GGF55284.1"/>
    <property type="molecule type" value="Genomic_DNA"/>
</dbReference>
<evidence type="ECO:0000256" key="1">
    <source>
        <dbReference type="SAM" id="Phobius"/>
    </source>
</evidence>
<keyword evidence="3" id="KW-1185">Reference proteome</keyword>
<name>A0A917BQS6_9ACTN</name>
<dbReference type="GO" id="GO:0140359">
    <property type="term" value="F:ABC-type transporter activity"/>
    <property type="evidence" value="ECO:0007669"/>
    <property type="project" value="InterPro"/>
</dbReference>
<dbReference type="AlphaFoldDB" id="A0A917BQS6"/>
<feature type="transmembrane region" description="Helical" evidence="1">
    <location>
        <begin position="168"/>
        <end position="190"/>
    </location>
</feature>
<organism evidence="2 3">
    <name type="scientific">Marmoricola endophyticus</name>
    <dbReference type="NCBI Taxonomy" id="2040280"/>
    <lineage>
        <taxon>Bacteria</taxon>
        <taxon>Bacillati</taxon>
        <taxon>Actinomycetota</taxon>
        <taxon>Actinomycetes</taxon>
        <taxon>Propionibacteriales</taxon>
        <taxon>Nocardioidaceae</taxon>
        <taxon>Marmoricola</taxon>
    </lineage>
</organism>
<dbReference type="Proteomes" id="UP000649179">
    <property type="component" value="Unassembled WGS sequence"/>
</dbReference>
<keyword evidence="1" id="KW-0472">Membrane</keyword>
<protein>
    <submittedName>
        <fullName evidence="2">Uncharacterized protein</fullName>
    </submittedName>
</protein>
<dbReference type="InterPro" id="IPR051784">
    <property type="entry name" value="Nod_factor_ABC_transporter"/>
</dbReference>
<feature type="transmembrane region" description="Helical" evidence="1">
    <location>
        <begin position="20"/>
        <end position="38"/>
    </location>
</feature>
<dbReference type="RefSeq" id="WP_188780633.1">
    <property type="nucleotide sequence ID" value="NZ_BMKQ01000001.1"/>
</dbReference>
<feature type="transmembrane region" description="Helical" evidence="1">
    <location>
        <begin position="97"/>
        <end position="118"/>
    </location>
</feature>
<feature type="transmembrane region" description="Helical" evidence="1">
    <location>
        <begin position="224"/>
        <end position="246"/>
    </location>
</feature>
<dbReference type="GO" id="GO:0043190">
    <property type="term" value="C:ATP-binding cassette (ABC) transporter complex"/>
    <property type="evidence" value="ECO:0007669"/>
    <property type="project" value="InterPro"/>
</dbReference>
<dbReference type="PANTHER" id="PTHR43229">
    <property type="entry name" value="NODULATION PROTEIN J"/>
    <property type="match status" value="1"/>
</dbReference>
<reference evidence="2" key="2">
    <citation type="submission" date="2020-09" db="EMBL/GenBank/DDBJ databases">
        <authorList>
            <person name="Sun Q."/>
            <person name="Zhou Y."/>
        </authorList>
    </citation>
    <scope>NUCLEOTIDE SEQUENCE</scope>
    <source>
        <strain evidence="2">CGMCC 1.16067</strain>
    </source>
</reference>
<gene>
    <name evidence="2" type="ORF">GCM10011519_31480</name>
</gene>
<feature type="transmembrane region" description="Helical" evidence="1">
    <location>
        <begin position="130"/>
        <end position="156"/>
    </location>
</feature>
<reference evidence="2" key="1">
    <citation type="journal article" date="2014" name="Int. J. Syst. Evol. Microbiol.">
        <title>Complete genome sequence of Corynebacterium casei LMG S-19264T (=DSM 44701T), isolated from a smear-ripened cheese.</title>
        <authorList>
            <consortium name="US DOE Joint Genome Institute (JGI-PGF)"/>
            <person name="Walter F."/>
            <person name="Albersmeier A."/>
            <person name="Kalinowski J."/>
            <person name="Ruckert C."/>
        </authorList>
    </citation>
    <scope>NUCLEOTIDE SEQUENCE</scope>
    <source>
        <strain evidence="2">CGMCC 1.16067</strain>
    </source>
</reference>
<dbReference type="InterPro" id="IPR000412">
    <property type="entry name" value="ABC_2_transport"/>
</dbReference>
<evidence type="ECO:0000313" key="3">
    <source>
        <dbReference type="Proteomes" id="UP000649179"/>
    </source>
</evidence>
<comment type="caution">
    <text evidence="2">The sequence shown here is derived from an EMBL/GenBank/DDBJ whole genome shotgun (WGS) entry which is preliminary data.</text>
</comment>
<keyword evidence="1" id="KW-0812">Transmembrane</keyword>
<dbReference type="PANTHER" id="PTHR43229:SF6">
    <property type="entry name" value="ABC-TYPE MULTIDRUG TRANSPORT SYSTEM, PERMEASE COMPONENT"/>
    <property type="match status" value="1"/>
</dbReference>
<evidence type="ECO:0000313" key="2">
    <source>
        <dbReference type="EMBL" id="GGF55284.1"/>
    </source>
</evidence>
<dbReference type="PIRSF" id="PIRSF006648">
    <property type="entry name" value="DrrB"/>
    <property type="match status" value="1"/>
</dbReference>
<sequence length="253" mass="26505">MNTTYFATELRRKLRDVVSMFFVALLPAFFFLIFGASQDFGDESIGNGNVTLYVMISMAAYGAVTATVGVGGGAAVERLQGWGRQLGLTPMTDAGFVLVKASVAVVVAAVPITLVYVLGALTGARGNAVAWVLSAVVVLLGAALFALWGLCFGLAFRSESAIGAASGTIVVLGFLGNIFFPLSGTLLAIAKFTPLYGYVSLARYPLTEKHLASADGAPAIQEALWVPALNVVVWTALLAGLAVLLVRKGRRRQ</sequence>
<feature type="transmembrane region" description="Helical" evidence="1">
    <location>
        <begin position="50"/>
        <end position="76"/>
    </location>
</feature>
<keyword evidence="1" id="KW-1133">Transmembrane helix</keyword>
<proteinExistence type="predicted"/>